<dbReference type="EMBL" id="KI669025">
    <property type="protein sequence ID" value="ETN69931.1"/>
    <property type="molecule type" value="Genomic_DNA"/>
</dbReference>
<accession>W2SM38</accession>
<keyword evidence="3" id="KW-1185">Reference proteome</keyword>
<sequence length="69" mass="7819">MMEEDHYDTPWEFLARPNSVRLSAIDAALFAKGPAASSDSPQDLEKNRKGNSNFPQILKEMDRVRVRLG</sequence>
<dbReference type="AlphaFoldDB" id="W2SM38"/>
<evidence type="ECO:0000256" key="1">
    <source>
        <dbReference type="SAM" id="MobiDB-lite"/>
    </source>
</evidence>
<protein>
    <submittedName>
        <fullName evidence="2">Uncharacterized protein</fullName>
    </submittedName>
</protein>
<gene>
    <name evidence="2" type="ORF">NECAME_14999</name>
</gene>
<dbReference type="Proteomes" id="UP000053676">
    <property type="component" value="Unassembled WGS sequence"/>
</dbReference>
<dbReference type="KEGG" id="nai:NECAME_14999"/>
<evidence type="ECO:0000313" key="2">
    <source>
        <dbReference type="EMBL" id="ETN69931.1"/>
    </source>
</evidence>
<feature type="region of interest" description="Disordered" evidence="1">
    <location>
        <begin position="33"/>
        <end position="56"/>
    </location>
</feature>
<dbReference type="OrthoDB" id="5914531at2759"/>
<reference evidence="3" key="1">
    <citation type="journal article" date="2014" name="Nat. Genet.">
        <title>Genome of the human hookworm Necator americanus.</title>
        <authorList>
            <person name="Tang Y.T."/>
            <person name="Gao X."/>
            <person name="Rosa B.A."/>
            <person name="Abubucker S."/>
            <person name="Hallsworth-Pepin K."/>
            <person name="Martin J."/>
            <person name="Tyagi R."/>
            <person name="Heizer E."/>
            <person name="Zhang X."/>
            <person name="Bhonagiri-Palsikar V."/>
            <person name="Minx P."/>
            <person name="Warren W.C."/>
            <person name="Wang Q."/>
            <person name="Zhan B."/>
            <person name="Hotez P.J."/>
            <person name="Sternberg P.W."/>
            <person name="Dougall A."/>
            <person name="Gaze S.T."/>
            <person name="Mulvenna J."/>
            <person name="Sotillo J."/>
            <person name="Ranganathan S."/>
            <person name="Rabelo E.M."/>
            <person name="Wilson R.K."/>
            <person name="Felgner P.L."/>
            <person name="Bethony J."/>
            <person name="Hawdon J.M."/>
            <person name="Gasser R.B."/>
            <person name="Loukas A."/>
            <person name="Mitreva M."/>
        </authorList>
    </citation>
    <scope>NUCLEOTIDE SEQUENCE [LARGE SCALE GENOMIC DNA]</scope>
</reference>
<proteinExistence type="predicted"/>
<organism evidence="2 3">
    <name type="scientific">Necator americanus</name>
    <name type="common">Human hookworm</name>
    <dbReference type="NCBI Taxonomy" id="51031"/>
    <lineage>
        <taxon>Eukaryota</taxon>
        <taxon>Metazoa</taxon>
        <taxon>Ecdysozoa</taxon>
        <taxon>Nematoda</taxon>
        <taxon>Chromadorea</taxon>
        <taxon>Rhabditida</taxon>
        <taxon>Rhabditina</taxon>
        <taxon>Rhabditomorpha</taxon>
        <taxon>Strongyloidea</taxon>
        <taxon>Ancylostomatidae</taxon>
        <taxon>Bunostominae</taxon>
        <taxon>Necator</taxon>
    </lineage>
</organism>
<name>W2SM38_NECAM</name>
<evidence type="ECO:0000313" key="3">
    <source>
        <dbReference type="Proteomes" id="UP000053676"/>
    </source>
</evidence>